<evidence type="ECO:0000313" key="3">
    <source>
        <dbReference type="Proteomes" id="UP000756530"/>
    </source>
</evidence>
<evidence type="ECO:0000313" key="2">
    <source>
        <dbReference type="EMBL" id="MBV7380021.1"/>
    </source>
</evidence>
<proteinExistence type="predicted"/>
<evidence type="ECO:0000256" key="1">
    <source>
        <dbReference type="SAM" id="SignalP"/>
    </source>
</evidence>
<organism evidence="2 3">
    <name type="scientific">Maritimibacter dapengensis</name>
    <dbReference type="NCBI Taxonomy" id="2836868"/>
    <lineage>
        <taxon>Bacteria</taxon>
        <taxon>Pseudomonadati</taxon>
        <taxon>Pseudomonadota</taxon>
        <taxon>Alphaproteobacteria</taxon>
        <taxon>Rhodobacterales</taxon>
        <taxon>Roseobacteraceae</taxon>
        <taxon>Maritimibacter</taxon>
    </lineage>
</organism>
<dbReference type="NCBIfam" id="NF037995">
    <property type="entry name" value="TRAP_S1"/>
    <property type="match status" value="1"/>
</dbReference>
<dbReference type="CDD" id="cd13667">
    <property type="entry name" value="PBP2_TRAP_DctP1"/>
    <property type="match status" value="1"/>
</dbReference>
<name>A0ABS6T658_9RHOB</name>
<dbReference type="PANTHER" id="PTHR33376:SF5">
    <property type="entry name" value="EXTRACYTOPLASMIC SOLUTE RECEPTOR PROTEIN"/>
    <property type="match status" value="1"/>
</dbReference>
<dbReference type="InterPro" id="IPR018389">
    <property type="entry name" value="DctP_fam"/>
</dbReference>
<keyword evidence="3" id="KW-1185">Reference proteome</keyword>
<feature type="signal peptide" evidence="1">
    <location>
        <begin position="1"/>
        <end position="23"/>
    </location>
</feature>
<gene>
    <name evidence="2" type="primary">dctP</name>
    <name evidence="2" type="ORF">KJP28_13910</name>
</gene>
<protein>
    <submittedName>
        <fullName evidence="2">TRAP transporter substrate-binding protein DctP</fullName>
    </submittedName>
</protein>
<dbReference type="EMBL" id="JAHUZE010000003">
    <property type="protein sequence ID" value="MBV7380021.1"/>
    <property type="molecule type" value="Genomic_DNA"/>
</dbReference>
<comment type="caution">
    <text evidence="2">The sequence shown here is derived from an EMBL/GenBank/DDBJ whole genome shotgun (WGS) entry which is preliminary data.</text>
</comment>
<dbReference type="PANTHER" id="PTHR33376">
    <property type="match status" value="1"/>
</dbReference>
<reference evidence="2 3" key="1">
    <citation type="submission" date="2021-05" db="EMBL/GenBank/DDBJ databases">
        <title>Culturable bacteria isolated from Daya Bay.</title>
        <authorList>
            <person name="Zheng W."/>
            <person name="Yu S."/>
            <person name="Huang Y."/>
        </authorList>
    </citation>
    <scope>NUCLEOTIDE SEQUENCE [LARGE SCALE GENOMIC DNA]</scope>
    <source>
        <strain evidence="2 3">DP4N28-5</strain>
    </source>
</reference>
<dbReference type="RefSeq" id="WP_218393220.1">
    <property type="nucleotide sequence ID" value="NZ_JAHUZE010000003.1"/>
</dbReference>
<keyword evidence="1" id="KW-0732">Signal</keyword>
<sequence>MFNKLAPALAGAVLVVASQTATAEVATLRVVTAFPQNTPQNIPLTGFVDHVNETCTDSVQLDFVGGPEAVPTFELGEAVRRGVVDVGYSSQSFYASIVPEAAAIKLSTNTVAEQRENGGHELLNQIHQERMNAVYLARTHEDVPFYLYLTEEADPLDLSGKSLRIAPVYRAFFDTLGAQLVQTPPSEMYTAVERGVVQGLGWTSLGIFDFGLQEHLKYRVEPGFYLSDGNVLVNLDKWNGLSEAAQSCLNEAAVWIEGQGQEMADLSVEDLARQAEAGIEALELTGEERDEFLRRASDAGWAEIEELAPDNAAKLKELLAPESAS</sequence>
<dbReference type="Pfam" id="PF03480">
    <property type="entry name" value="DctP"/>
    <property type="match status" value="1"/>
</dbReference>
<accession>A0ABS6T658</accession>
<dbReference type="Proteomes" id="UP000756530">
    <property type="component" value="Unassembled WGS sequence"/>
</dbReference>
<feature type="chain" id="PRO_5047094889" evidence="1">
    <location>
        <begin position="24"/>
        <end position="325"/>
    </location>
</feature>